<dbReference type="KEGG" id="mfe:Mefer_0067"/>
<feature type="transmembrane region" description="Helical" evidence="1">
    <location>
        <begin position="46"/>
        <end position="63"/>
    </location>
</feature>
<organism evidence="2 3">
    <name type="scientific">Methanocaldococcus fervens (strain DSM 4213 / JCM 15782 / AG86)</name>
    <name type="common">Methanococcus fervens</name>
    <dbReference type="NCBI Taxonomy" id="573064"/>
    <lineage>
        <taxon>Archaea</taxon>
        <taxon>Methanobacteriati</taxon>
        <taxon>Methanobacteriota</taxon>
        <taxon>Methanomada group</taxon>
        <taxon>Methanococci</taxon>
        <taxon>Methanococcales</taxon>
        <taxon>Methanocaldococcaceae</taxon>
        <taxon>Methanocaldococcus</taxon>
    </lineage>
</organism>
<dbReference type="eggNOG" id="arCOG05770">
    <property type="taxonomic scope" value="Archaea"/>
</dbReference>
<keyword evidence="1" id="KW-0472">Membrane</keyword>
<keyword evidence="1" id="KW-0812">Transmembrane</keyword>
<accession>C7P5S7</accession>
<evidence type="ECO:0000256" key="1">
    <source>
        <dbReference type="SAM" id="Phobius"/>
    </source>
</evidence>
<dbReference type="OrthoDB" id="86161at2157"/>
<dbReference type="Proteomes" id="UP000001495">
    <property type="component" value="Chromosome"/>
</dbReference>
<evidence type="ECO:0000313" key="3">
    <source>
        <dbReference type="Proteomes" id="UP000001495"/>
    </source>
</evidence>
<sequence>MDWKKVGGLLIYFSGICLGIIKPPIERLACIKIPSNEVCIGINTNMLAFELALIIIGALLMGISGNFKNSFQLNGWLSITTGLGAAIIGGYAGIYPLIIFGVILATLGLILYKLKANNDENS</sequence>
<dbReference type="AlphaFoldDB" id="C7P5S7"/>
<evidence type="ECO:0000313" key="2">
    <source>
        <dbReference type="EMBL" id="ACV23909.1"/>
    </source>
</evidence>
<feature type="transmembrane region" description="Helical" evidence="1">
    <location>
        <begin position="83"/>
        <end position="112"/>
    </location>
</feature>
<dbReference type="EMBL" id="CP001696">
    <property type="protein sequence ID" value="ACV23909.1"/>
    <property type="molecule type" value="Genomic_DNA"/>
</dbReference>
<keyword evidence="3" id="KW-1185">Reference proteome</keyword>
<gene>
    <name evidence="2" type="ordered locus">Mefer_0067</name>
</gene>
<dbReference type="HOGENOM" id="CLU_2010180_0_0_2"/>
<dbReference type="GeneID" id="8364729"/>
<protein>
    <submittedName>
        <fullName evidence="2">Uncharacterized protein</fullName>
    </submittedName>
</protein>
<name>C7P5S7_METFA</name>
<proteinExistence type="predicted"/>
<dbReference type="RefSeq" id="WP_012794931.1">
    <property type="nucleotide sequence ID" value="NC_013156.1"/>
</dbReference>
<keyword evidence="1" id="KW-1133">Transmembrane helix</keyword>
<reference evidence="2" key="1">
    <citation type="submission" date="2009-08" db="EMBL/GenBank/DDBJ databases">
        <title>Complete sequence of chromosome of Methanocaldococcus fervens AG86.</title>
        <authorList>
            <consortium name="US DOE Joint Genome Institute"/>
            <person name="Lucas S."/>
            <person name="Copeland A."/>
            <person name="Lapidus A."/>
            <person name="Glavina del Rio T."/>
            <person name="Tice H."/>
            <person name="Bruce D."/>
            <person name="Goodwin L."/>
            <person name="Pitluck S."/>
            <person name="Chertkov O."/>
            <person name="Detter J.C."/>
            <person name="Han C."/>
            <person name="Tapia R."/>
            <person name="Larimer F."/>
            <person name="Land M."/>
            <person name="Hauser L."/>
            <person name="Kyrpides N."/>
            <person name="Ovchinnikova G."/>
            <person name="Lupa-Sieprawska M."/>
            <person name="Whitman W.B."/>
        </authorList>
    </citation>
    <scope>NUCLEOTIDE SEQUENCE [LARGE SCALE GENOMIC DNA]</scope>
    <source>
        <strain evidence="2">AG86</strain>
    </source>
</reference>